<name>A0A9P4K491_9PLEO</name>
<dbReference type="Pfam" id="PF00583">
    <property type="entry name" value="Acetyltransf_1"/>
    <property type="match status" value="1"/>
</dbReference>
<organism evidence="2 3">
    <name type="scientific">Lojkania enalia</name>
    <dbReference type="NCBI Taxonomy" id="147567"/>
    <lineage>
        <taxon>Eukaryota</taxon>
        <taxon>Fungi</taxon>
        <taxon>Dikarya</taxon>
        <taxon>Ascomycota</taxon>
        <taxon>Pezizomycotina</taxon>
        <taxon>Dothideomycetes</taxon>
        <taxon>Pleosporomycetidae</taxon>
        <taxon>Pleosporales</taxon>
        <taxon>Pleosporales incertae sedis</taxon>
        <taxon>Lojkania</taxon>
    </lineage>
</organism>
<evidence type="ECO:0000313" key="2">
    <source>
        <dbReference type="EMBL" id="KAF2261032.1"/>
    </source>
</evidence>
<feature type="domain" description="N-acetyltransferase" evidence="1">
    <location>
        <begin position="3"/>
        <end position="208"/>
    </location>
</feature>
<dbReference type="EMBL" id="ML986666">
    <property type="protein sequence ID" value="KAF2261032.1"/>
    <property type="molecule type" value="Genomic_DNA"/>
</dbReference>
<evidence type="ECO:0000313" key="3">
    <source>
        <dbReference type="Proteomes" id="UP000800093"/>
    </source>
</evidence>
<dbReference type="SUPFAM" id="SSF55729">
    <property type="entry name" value="Acyl-CoA N-acyltransferases (Nat)"/>
    <property type="match status" value="1"/>
</dbReference>
<dbReference type="CDD" id="cd04301">
    <property type="entry name" value="NAT_SF"/>
    <property type="match status" value="1"/>
</dbReference>
<dbReference type="InterPro" id="IPR052523">
    <property type="entry name" value="Trichothecene_AcTrans"/>
</dbReference>
<gene>
    <name evidence="2" type="ORF">CC78DRAFT_522319</name>
</gene>
<dbReference type="Gene3D" id="3.40.630.30">
    <property type="match status" value="1"/>
</dbReference>
<dbReference type="OrthoDB" id="410198at2759"/>
<dbReference type="InterPro" id="IPR000182">
    <property type="entry name" value="GNAT_dom"/>
</dbReference>
<dbReference type="PANTHER" id="PTHR42791:SF14">
    <property type="entry name" value="N-ACETYLTRANSFERASE DOMAIN-CONTAINING PROTEIN"/>
    <property type="match status" value="1"/>
</dbReference>
<dbReference type="PROSITE" id="PS51186">
    <property type="entry name" value="GNAT"/>
    <property type="match status" value="1"/>
</dbReference>
<protein>
    <submittedName>
        <fullName evidence="2">Acyl-CoA N-acyltransferase</fullName>
    </submittedName>
</protein>
<dbReference type="Proteomes" id="UP000800093">
    <property type="component" value="Unassembled WGS sequence"/>
</dbReference>
<dbReference type="PANTHER" id="PTHR42791">
    <property type="entry name" value="GNAT FAMILY ACETYLTRANSFERASE"/>
    <property type="match status" value="1"/>
</dbReference>
<accession>A0A9P4K491</accession>
<dbReference type="AlphaFoldDB" id="A0A9P4K491"/>
<sequence>MPIIVQEASDADIPRACEIEVAAYATNEASPFLFPGPFPPDSQQQRANLLISDRRKDPTIRYIKAIDQETGQQIAFAKWHIYDSVEAAAKAERALNFGPGCNKPACLAFFGGLARRKKEIMGDKPHVYLHLLHTDPKFQGRGAGGGLVKWGQEQADKLGLPIYLESSPSAHRFYQKHGFQDVEQLSLNLSEFGGDKLHITPLMIREPGGDQQLASKPI</sequence>
<keyword evidence="3" id="KW-1185">Reference proteome</keyword>
<comment type="caution">
    <text evidence="2">The sequence shown here is derived from an EMBL/GenBank/DDBJ whole genome shotgun (WGS) entry which is preliminary data.</text>
</comment>
<reference evidence="3" key="1">
    <citation type="journal article" date="2020" name="Stud. Mycol.">
        <title>101 Dothideomycetes genomes: A test case for predicting lifestyles and emergence of pathogens.</title>
        <authorList>
            <person name="Haridas S."/>
            <person name="Albert R."/>
            <person name="Binder M."/>
            <person name="Bloem J."/>
            <person name="LaButti K."/>
            <person name="Salamov A."/>
            <person name="Andreopoulos B."/>
            <person name="Baker S."/>
            <person name="Barry K."/>
            <person name="Bills G."/>
            <person name="Bluhm B."/>
            <person name="Cannon C."/>
            <person name="Castanera R."/>
            <person name="Culley D."/>
            <person name="Daum C."/>
            <person name="Ezra D."/>
            <person name="Gonzalez J."/>
            <person name="Henrissat B."/>
            <person name="Kuo A."/>
            <person name="Liang C."/>
            <person name="Lipzen A."/>
            <person name="Lutzoni F."/>
            <person name="Magnuson J."/>
            <person name="Mondo S."/>
            <person name="Nolan M."/>
            <person name="Ohm R."/>
            <person name="Pangilinan J."/>
            <person name="Park H.-J."/>
            <person name="Ramirez L."/>
            <person name="Alfaro M."/>
            <person name="Sun H."/>
            <person name="Tritt A."/>
            <person name="Yoshinaga Y."/>
            <person name="Zwiers L.-H."/>
            <person name="Turgeon B."/>
            <person name="Goodwin S."/>
            <person name="Spatafora J."/>
            <person name="Crous P."/>
            <person name="Grigoriev I."/>
        </authorList>
    </citation>
    <scope>NUCLEOTIDE SEQUENCE [LARGE SCALE GENOMIC DNA]</scope>
    <source>
        <strain evidence="3">CBS 304.66</strain>
    </source>
</reference>
<dbReference type="InterPro" id="IPR016181">
    <property type="entry name" value="Acyl_CoA_acyltransferase"/>
</dbReference>
<dbReference type="GO" id="GO:0016747">
    <property type="term" value="F:acyltransferase activity, transferring groups other than amino-acyl groups"/>
    <property type="evidence" value="ECO:0007669"/>
    <property type="project" value="InterPro"/>
</dbReference>
<evidence type="ECO:0000259" key="1">
    <source>
        <dbReference type="PROSITE" id="PS51186"/>
    </source>
</evidence>
<proteinExistence type="predicted"/>